<dbReference type="EMBL" id="ACKP02000049">
    <property type="protein sequence ID" value="EEX76495.1"/>
    <property type="molecule type" value="Genomic_DNA"/>
</dbReference>
<reference evidence="1 2" key="1">
    <citation type="submission" date="2009-09" db="EMBL/GenBank/DDBJ databases">
        <authorList>
            <person name="Weinstock G."/>
            <person name="Sodergren E."/>
            <person name="Clifton S."/>
            <person name="Fulton L."/>
            <person name="Fulton B."/>
            <person name="Courtney L."/>
            <person name="Fronick C."/>
            <person name="Harrison M."/>
            <person name="Strong C."/>
            <person name="Farmer C."/>
            <person name="Delahaunty K."/>
            <person name="Markovic C."/>
            <person name="Hall O."/>
            <person name="Minx P."/>
            <person name="Tomlinson C."/>
            <person name="Mitreva M."/>
            <person name="Nelson J."/>
            <person name="Hou S."/>
            <person name="Wollam A."/>
            <person name="Pepin K.H."/>
            <person name="Johnson M."/>
            <person name="Bhonagiri V."/>
            <person name="Nash W.E."/>
            <person name="Warren W."/>
            <person name="Chinwalla A."/>
            <person name="Mardis E.R."/>
            <person name="Wilson R.K."/>
        </authorList>
    </citation>
    <scope>NUCLEOTIDE SEQUENCE [LARGE SCALE GENOMIC DNA]</scope>
    <source>
        <strain evidence="2">ATCC 35185 / DSM 20758 / VPI D19B-28</strain>
    </source>
</reference>
<evidence type="ECO:0000313" key="1">
    <source>
        <dbReference type="EMBL" id="EEX76495.1"/>
    </source>
</evidence>
<accession>C9LXW2</accession>
<organism evidence="1 2">
    <name type="scientific">Selenomonas sputigena (strain ATCC 35185 / DSM 20758 / CCUG 44933 / VPI D19B-28)</name>
    <dbReference type="NCBI Taxonomy" id="546271"/>
    <lineage>
        <taxon>Bacteria</taxon>
        <taxon>Bacillati</taxon>
        <taxon>Bacillota</taxon>
        <taxon>Negativicutes</taxon>
        <taxon>Selenomonadales</taxon>
        <taxon>Selenomonadaceae</taxon>
        <taxon>Selenomonas</taxon>
    </lineage>
</organism>
<gene>
    <name evidence="1" type="ORF">SELSPUOL_02320</name>
</gene>
<protein>
    <submittedName>
        <fullName evidence="1">Uncharacterized protein</fullName>
    </submittedName>
</protein>
<comment type="caution">
    <text evidence="1">The sequence shown here is derived from an EMBL/GenBank/DDBJ whole genome shotgun (WGS) entry which is preliminary data.</text>
</comment>
<sequence>MELKGLETVGQFCLLDFSLTKVKKTNIMKKNQIVKESLIK</sequence>
<dbReference type="AlphaFoldDB" id="C9LXW2"/>
<proteinExistence type="predicted"/>
<name>C9LXW2_SELS3</name>
<dbReference type="Proteomes" id="UP000003505">
    <property type="component" value="Unassembled WGS sequence"/>
</dbReference>
<evidence type="ECO:0000313" key="2">
    <source>
        <dbReference type="Proteomes" id="UP000003505"/>
    </source>
</evidence>